<gene>
    <name evidence="2" type="ORF">ACHAWO_010322</name>
</gene>
<name>A0ABD3Q920_9STRA</name>
<feature type="compositionally biased region" description="Polar residues" evidence="1">
    <location>
        <begin position="242"/>
        <end position="276"/>
    </location>
</feature>
<feature type="compositionally biased region" description="Polar residues" evidence="1">
    <location>
        <begin position="1"/>
        <end position="18"/>
    </location>
</feature>
<feature type="region of interest" description="Disordered" evidence="1">
    <location>
        <begin position="1"/>
        <end position="23"/>
    </location>
</feature>
<protein>
    <submittedName>
        <fullName evidence="2">Uncharacterized protein</fullName>
    </submittedName>
</protein>
<keyword evidence="3" id="KW-1185">Reference proteome</keyword>
<feature type="compositionally biased region" description="Low complexity" evidence="1">
    <location>
        <begin position="357"/>
        <end position="367"/>
    </location>
</feature>
<organism evidence="2 3">
    <name type="scientific">Cyclotella atomus</name>
    <dbReference type="NCBI Taxonomy" id="382360"/>
    <lineage>
        <taxon>Eukaryota</taxon>
        <taxon>Sar</taxon>
        <taxon>Stramenopiles</taxon>
        <taxon>Ochrophyta</taxon>
        <taxon>Bacillariophyta</taxon>
        <taxon>Coscinodiscophyceae</taxon>
        <taxon>Thalassiosirophycidae</taxon>
        <taxon>Stephanodiscales</taxon>
        <taxon>Stephanodiscaceae</taxon>
        <taxon>Cyclotella</taxon>
    </lineage>
</organism>
<comment type="caution">
    <text evidence="2">The sequence shown here is derived from an EMBL/GenBank/DDBJ whole genome shotgun (WGS) entry which is preliminary data.</text>
</comment>
<dbReference type="AlphaFoldDB" id="A0ABD3Q920"/>
<evidence type="ECO:0000256" key="1">
    <source>
        <dbReference type="SAM" id="MobiDB-lite"/>
    </source>
</evidence>
<sequence>MSAGGESSSEQLPTSSPQIIAHEEDLAWQEYDALDTARHGATATRGTRDYSAAQHAPTALSIMRRDRSGSEDVLTARKALLERREERMEEGDVNMSSRFPRLTPGMPYSSVEGGRINPPGVMLHRHPAEYMADRARWEQEQAYGNSEYHQYYYEDDPYYGNYGYGFRDYGRGGASSQLGNHAPMPSFLGDAYRRHQEMGYGAAQMSLMKDRYLLPVKGGGGYRDPISLSDHGPSGRGGGGTAPSNPNLNTPMRQVSQGSAPVQRVRSTQPVPTVSPQRGVVNNGRAYQEMDWKQDRLWREDNHTQTASLNVVNPVNQASGQTAGQAPMVRQVCPPALVSVTPRFTSQQVQDCPPPSSNSVFVKSSKVPPNPHPPAQSHRPAPKKSVSFNALQIRTYETILGDNPSCSTGPSLGLGWRYDPSHYISTIDEYERHQSQHGCADPRPEDLVLHRFEREAILLNTGYTRQDLAESVRGITKVKNRRRQTVHNLPVAWVEERMEGCRRTLRRWILNKNRTRSMYDEWKRQEMANMDARPSSCTRGILRKRRSG</sequence>
<reference evidence="2 3" key="1">
    <citation type="submission" date="2024-10" db="EMBL/GenBank/DDBJ databases">
        <title>Updated reference genomes for cyclostephanoid diatoms.</title>
        <authorList>
            <person name="Roberts W.R."/>
            <person name="Alverson A.J."/>
        </authorList>
    </citation>
    <scope>NUCLEOTIDE SEQUENCE [LARGE SCALE GENOMIC DNA]</scope>
    <source>
        <strain evidence="2 3">AJA010-31</strain>
    </source>
</reference>
<dbReference type="Proteomes" id="UP001530400">
    <property type="component" value="Unassembled WGS sequence"/>
</dbReference>
<evidence type="ECO:0000313" key="3">
    <source>
        <dbReference type="Proteomes" id="UP001530400"/>
    </source>
</evidence>
<feature type="region of interest" description="Disordered" evidence="1">
    <location>
        <begin position="347"/>
        <end position="385"/>
    </location>
</feature>
<evidence type="ECO:0000313" key="2">
    <source>
        <dbReference type="EMBL" id="KAL3796618.1"/>
    </source>
</evidence>
<feature type="region of interest" description="Disordered" evidence="1">
    <location>
        <begin position="224"/>
        <end position="279"/>
    </location>
</feature>
<accession>A0ABD3Q920</accession>
<proteinExistence type="predicted"/>
<dbReference type="EMBL" id="JALLPJ020000292">
    <property type="protein sequence ID" value="KAL3796618.1"/>
    <property type="molecule type" value="Genomic_DNA"/>
</dbReference>